<evidence type="ECO:0000259" key="4">
    <source>
        <dbReference type="PROSITE" id="PS51379"/>
    </source>
</evidence>
<proteinExistence type="predicted"/>
<dbReference type="eggNOG" id="COG2221">
    <property type="taxonomic scope" value="Bacteria"/>
</dbReference>
<feature type="domain" description="4Fe-4S ferredoxin-type" evidence="4">
    <location>
        <begin position="66"/>
        <end position="96"/>
    </location>
</feature>
<gene>
    <name evidence="5" type="ordered locus">Tlie_0952</name>
</gene>
<organism evidence="5 6">
    <name type="scientific">Thermovirga lienii (strain ATCC BAA-1197 / DSM 17291 / Cas60314)</name>
    <dbReference type="NCBI Taxonomy" id="580340"/>
    <lineage>
        <taxon>Bacteria</taxon>
        <taxon>Thermotogati</taxon>
        <taxon>Synergistota</taxon>
        <taxon>Synergistia</taxon>
        <taxon>Synergistales</taxon>
        <taxon>Thermovirgaceae</taxon>
        <taxon>Thermovirga</taxon>
    </lineage>
</organism>
<evidence type="ECO:0000256" key="1">
    <source>
        <dbReference type="ARBA" id="ARBA00022723"/>
    </source>
</evidence>
<evidence type="ECO:0000313" key="5">
    <source>
        <dbReference type="EMBL" id="AER66685.1"/>
    </source>
</evidence>
<keyword evidence="6" id="KW-1185">Reference proteome</keyword>
<dbReference type="EMBL" id="CP003096">
    <property type="protein sequence ID" value="AER66685.1"/>
    <property type="molecule type" value="Genomic_DNA"/>
</dbReference>
<evidence type="ECO:0000313" key="6">
    <source>
        <dbReference type="Proteomes" id="UP000005868"/>
    </source>
</evidence>
<accession>G7V9Y5</accession>
<dbReference type="PROSITE" id="PS51379">
    <property type="entry name" value="4FE4S_FER_2"/>
    <property type="match status" value="1"/>
</dbReference>
<reference evidence="5 6" key="2">
    <citation type="journal article" date="2012" name="Stand. Genomic Sci.">
        <title>Genome sequence of the moderately thermophilic, amino-acid-degrading and sulfur-reducing bacterium Thermovirga lienii type strain (Cas60314(T)).</title>
        <authorList>
            <person name="Goker M."/>
            <person name="Saunders E."/>
            <person name="Lapidus A."/>
            <person name="Nolan M."/>
            <person name="Lucas S."/>
            <person name="Hammon N."/>
            <person name="Deshpande S."/>
            <person name="Cheng J.F."/>
            <person name="Han C."/>
            <person name="Tapia R."/>
            <person name="Goodwin L.A."/>
            <person name="Pitluck S."/>
            <person name="Liolios K."/>
            <person name="Mavromatis K."/>
            <person name="Pagani I."/>
            <person name="Ivanova N."/>
            <person name="Mikhailova N."/>
            <person name="Pati A."/>
            <person name="Chen A."/>
            <person name="Palaniappan K."/>
            <person name="Land M."/>
            <person name="Chang Y.J."/>
            <person name="Jeffries C.D."/>
            <person name="Brambilla E.M."/>
            <person name="Rohde M."/>
            <person name="Spring S."/>
            <person name="Detter J.C."/>
            <person name="Woyke T."/>
            <person name="Bristow J."/>
            <person name="Eisen J.A."/>
            <person name="Markowitz V."/>
            <person name="Hugenholtz P."/>
            <person name="Kyrpides N.C."/>
            <person name="Klenk H.P."/>
        </authorList>
    </citation>
    <scope>NUCLEOTIDE SEQUENCE [LARGE SCALE GENOMIC DNA]</scope>
    <source>
        <strain evidence="6">ATCC BAA-1197 / DSM 17291 / Cas60314</strain>
    </source>
</reference>
<reference evidence="6" key="1">
    <citation type="submission" date="2011-10" db="EMBL/GenBank/DDBJ databases">
        <title>The complete genome of chromosome of Thermovirga lienii DSM 17291.</title>
        <authorList>
            <consortium name="US DOE Joint Genome Institute (JGI-PGF)"/>
            <person name="Lucas S."/>
            <person name="Copeland A."/>
            <person name="Lapidus A."/>
            <person name="Glavina del Rio T."/>
            <person name="Dalin E."/>
            <person name="Tice H."/>
            <person name="Bruce D."/>
            <person name="Goodwin L."/>
            <person name="Pitluck S."/>
            <person name="Peters L."/>
            <person name="Mikhailova N."/>
            <person name="Saunders E."/>
            <person name="Kyrpides N."/>
            <person name="Mavromatis K."/>
            <person name="Ivanova N."/>
            <person name="Last F.I."/>
            <person name="Brettin T."/>
            <person name="Detter J.C."/>
            <person name="Han C."/>
            <person name="Larimer F."/>
            <person name="Land M."/>
            <person name="Hauser L."/>
            <person name="Markowitz V."/>
            <person name="Cheng J.-F."/>
            <person name="Hugenholtz P."/>
            <person name="Woyke T."/>
            <person name="Wu D."/>
            <person name="Spring S."/>
            <person name="Schroeder M."/>
            <person name="Brambilla E.-M."/>
            <person name="Klenk H.-P."/>
            <person name="Eisen J.A."/>
        </authorList>
    </citation>
    <scope>NUCLEOTIDE SEQUENCE [LARGE SCALE GENOMIC DNA]</scope>
    <source>
        <strain evidence="6">ATCC BAA-1197 / DSM 17291 / Cas60314</strain>
    </source>
</reference>
<dbReference type="InterPro" id="IPR017896">
    <property type="entry name" value="4Fe4S_Fe-S-bd"/>
</dbReference>
<dbReference type="AlphaFoldDB" id="G7V9Y5"/>
<dbReference type="PROSITE" id="PS00198">
    <property type="entry name" value="4FE4S_FER_1"/>
    <property type="match status" value="1"/>
</dbReference>
<evidence type="ECO:0000256" key="2">
    <source>
        <dbReference type="ARBA" id="ARBA00023004"/>
    </source>
</evidence>
<dbReference type="SUPFAM" id="SSF54862">
    <property type="entry name" value="4Fe-4S ferredoxins"/>
    <property type="match status" value="1"/>
</dbReference>
<dbReference type="KEGG" id="tli:Tlie_0952"/>
<dbReference type="GO" id="GO:0046872">
    <property type="term" value="F:metal ion binding"/>
    <property type="evidence" value="ECO:0007669"/>
    <property type="project" value="UniProtKB-KW"/>
</dbReference>
<dbReference type="STRING" id="580340.Tlie_0952"/>
<keyword evidence="2" id="KW-0408">Iron</keyword>
<keyword evidence="3" id="KW-0411">Iron-sulfur</keyword>
<dbReference type="HOGENOM" id="CLU_1582974_0_0_0"/>
<dbReference type="Proteomes" id="UP000005868">
    <property type="component" value="Chromosome"/>
</dbReference>
<dbReference type="GO" id="GO:0051536">
    <property type="term" value="F:iron-sulfur cluster binding"/>
    <property type="evidence" value="ECO:0007669"/>
    <property type="project" value="UniProtKB-KW"/>
</dbReference>
<evidence type="ECO:0000256" key="3">
    <source>
        <dbReference type="ARBA" id="ARBA00023014"/>
    </source>
</evidence>
<dbReference type="OrthoDB" id="9801699at2"/>
<dbReference type="Pfam" id="PF12838">
    <property type="entry name" value="Fer4_7"/>
    <property type="match status" value="1"/>
</dbReference>
<name>G7V9Y5_THELD</name>
<dbReference type="InterPro" id="IPR017900">
    <property type="entry name" value="4Fe4S_Fe_S_CS"/>
</dbReference>
<dbReference type="Gene3D" id="3.30.70.20">
    <property type="match status" value="1"/>
</dbReference>
<sequence>MDEKERLFNSGILTGERKGAVKPPQELWETKKNGLVVIECPQRIPCNPCHTSCPTGAVVPFKDINDQPQIEYEKCTGCARCVAVCPGLACFVIDLTWGEDDKALIKLAYEMLPVPEEGQVVDCLNRFGEAVAKGKVVKITEPMKDKTLVVHVEIPKDLVMDIRAIKVV</sequence>
<keyword evidence="1" id="KW-0479">Metal-binding</keyword>
<protein>
    <submittedName>
        <fullName evidence="5">4Fe-4S ferredoxin iron-sulfur binding domain protein</fullName>
    </submittedName>
</protein>